<accession>A0A2N9VSI6</accession>
<feature type="transmembrane region" description="Helical" evidence="1">
    <location>
        <begin position="36"/>
        <end position="55"/>
    </location>
</feature>
<keyword evidence="1" id="KW-0812">Transmembrane</keyword>
<evidence type="ECO:0000313" key="3">
    <source>
        <dbReference type="EMBL" id="PIO42454.1"/>
    </source>
</evidence>
<dbReference type="AlphaFoldDB" id="A0A2N9VSI6"/>
<comment type="caution">
    <text evidence="3">The sequence shown here is derived from an EMBL/GenBank/DDBJ whole genome shotgun (WGS) entry which is preliminary data.</text>
</comment>
<organism evidence="3 4">
    <name type="scientific">Phyllobacterium zundukense</name>
    <dbReference type="NCBI Taxonomy" id="1867719"/>
    <lineage>
        <taxon>Bacteria</taxon>
        <taxon>Pseudomonadati</taxon>
        <taxon>Pseudomonadota</taxon>
        <taxon>Alphaproteobacteria</taxon>
        <taxon>Hyphomicrobiales</taxon>
        <taxon>Phyllobacteriaceae</taxon>
        <taxon>Phyllobacterium</taxon>
    </lineage>
</organism>
<dbReference type="RefSeq" id="WP_100000257.1">
    <property type="nucleotide sequence ID" value="NZ_CP017940.1"/>
</dbReference>
<sequence length="195" mass="21546">MLRNTDKFLDDQSLAENARSRPSLTARFCANRRGTVAIEFALIALPFFLLIFAIIEVSLSFTAQQVMSNAADDIARRLRTGEITAAAIKADGALKNEICPKLFMHATGCPDLFVDLQTYTSFAAVPLTLPLNSAGDVDTTKLTIAPGGASTINQLRIFYRWPVLTDLMKHRIETVEGQGKTMLFSTATWRNEPYL</sequence>
<reference evidence="3 4" key="1">
    <citation type="journal article" date="2017" name="Int J Environ Stud">
        <title>Does the Miocene-Pliocene relict legume Oxytropis triphylla form nitrogen-fixing nodules with a combination of bacterial strains?</title>
        <authorList>
            <person name="Safronova V."/>
            <person name="Belimov A."/>
            <person name="Sazanova A."/>
            <person name="Kuznetsova I."/>
            <person name="Popova J."/>
            <person name="Andronov E."/>
            <person name="Verkhozina A."/>
            <person name="Tikhonovich I."/>
        </authorList>
    </citation>
    <scope>NUCLEOTIDE SEQUENCE [LARGE SCALE GENOMIC DNA]</scope>
    <source>
        <strain evidence="3 4">Tri-38</strain>
    </source>
</reference>
<dbReference type="InterPro" id="IPR012495">
    <property type="entry name" value="TadE-like_dom"/>
</dbReference>
<gene>
    <name evidence="3" type="ORF">B5P45_25945</name>
</gene>
<keyword evidence="1" id="KW-0472">Membrane</keyword>
<evidence type="ECO:0000256" key="1">
    <source>
        <dbReference type="SAM" id="Phobius"/>
    </source>
</evidence>
<dbReference type="Proteomes" id="UP000232163">
    <property type="component" value="Unassembled WGS sequence"/>
</dbReference>
<feature type="domain" description="TadE-like" evidence="2">
    <location>
        <begin position="34"/>
        <end position="76"/>
    </location>
</feature>
<dbReference type="Pfam" id="PF07811">
    <property type="entry name" value="TadE"/>
    <property type="match status" value="1"/>
</dbReference>
<protein>
    <recommendedName>
        <fullName evidence="2">TadE-like domain-containing protein</fullName>
    </recommendedName>
</protein>
<keyword evidence="1" id="KW-1133">Transmembrane helix</keyword>
<evidence type="ECO:0000313" key="4">
    <source>
        <dbReference type="Proteomes" id="UP000232163"/>
    </source>
</evidence>
<keyword evidence="4" id="KW-1185">Reference proteome</keyword>
<proteinExistence type="predicted"/>
<name>A0A2N9VSI6_9HYPH</name>
<dbReference type="EMBL" id="MZMT01000053">
    <property type="protein sequence ID" value="PIO42454.1"/>
    <property type="molecule type" value="Genomic_DNA"/>
</dbReference>
<dbReference type="OrthoDB" id="7990385at2"/>
<evidence type="ECO:0000259" key="2">
    <source>
        <dbReference type="Pfam" id="PF07811"/>
    </source>
</evidence>